<geneLocation type="mitochondrion" evidence="3"/>
<feature type="transmembrane region" description="Helical" evidence="2">
    <location>
        <begin position="29"/>
        <end position="48"/>
    </location>
</feature>
<keyword evidence="2" id="KW-0830">Ubiquinone</keyword>
<keyword evidence="2" id="KW-0813">Transport</keyword>
<dbReference type="EC" id="7.1.1.2" evidence="2"/>
<keyword evidence="2" id="KW-0679">Respiratory chain</keyword>
<dbReference type="Gene3D" id="1.20.120.1200">
    <property type="entry name" value="NADH-ubiquinone/plastoquinone oxidoreductase chain 6, subunit NuoJ"/>
    <property type="match status" value="1"/>
</dbReference>
<accession>A0A481MZU8</accession>
<dbReference type="PANTHER" id="PTHR33269:SF17">
    <property type="entry name" value="NADH-UBIQUINONE OXIDOREDUCTASE CHAIN 6"/>
    <property type="match status" value="1"/>
</dbReference>
<comment type="function">
    <text evidence="2">Core subunit of the mitochondrial membrane respiratory chain NADH dehydrogenase (Complex I) which catalyzes electron transfer from NADH through the respiratory chain, using ubiquinone as an electron acceptor. Essential for the catalytic activity and assembly of complex I.</text>
</comment>
<dbReference type="AlphaFoldDB" id="A0A481MZU8"/>
<proteinExistence type="inferred from homology"/>
<dbReference type="PANTHER" id="PTHR33269">
    <property type="entry name" value="NADH-UBIQUINONE OXIDOREDUCTASE CHAIN 6"/>
    <property type="match status" value="1"/>
</dbReference>
<keyword evidence="2 3" id="KW-0496">Mitochondrion</keyword>
<keyword evidence="2" id="KW-0472">Membrane</keyword>
<evidence type="ECO:0000313" key="3">
    <source>
        <dbReference type="EMBL" id="QAU56329.1"/>
    </source>
</evidence>
<sequence length="191" mass="20891">MITGFYILSLGTVVSGIMVISALNPVHSVFWLVVAFINSAALFILLGVDFIALMLIIIYVGAIAILFLFVIMMLNLAEGGGESDMTNYAPIGLGLGTFFLGALASRGGGPPTPLRGGWNLTRPWVLQKSHNIEAIGRILYSDCYYLFILVSFILLVAMIGAIVLTQEIRSEIGHPPKKQDIWAQTSRYIRR</sequence>
<dbReference type="InterPro" id="IPR001457">
    <property type="entry name" value="NADH_UbQ/plastoQ_OxRdtase_su6"/>
</dbReference>
<comment type="catalytic activity">
    <reaction evidence="2">
        <text>a ubiquinone + NADH + 5 H(+)(in) = a ubiquinol + NAD(+) + 4 H(+)(out)</text>
        <dbReference type="Rhea" id="RHEA:29091"/>
        <dbReference type="Rhea" id="RHEA-COMP:9565"/>
        <dbReference type="Rhea" id="RHEA-COMP:9566"/>
        <dbReference type="ChEBI" id="CHEBI:15378"/>
        <dbReference type="ChEBI" id="CHEBI:16389"/>
        <dbReference type="ChEBI" id="CHEBI:17976"/>
        <dbReference type="ChEBI" id="CHEBI:57540"/>
        <dbReference type="ChEBI" id="CHEBI:57945"/>
        <dbReference type="EC" id="7.1.1.2"/>
    </reaction>
</comment>
<comment type="subcellular location">
    <subcellularLocation>
        <location evidence="2">Mitochondrion membrane</location>
        <topology evidence="2">Multi-pass membrane protein</topology>
    </subcellularLocation>
</comment>
<dbReference type="GO" id="GO:0008137">
    <property type="term" value="F:NADH dehydrogenase (ubiquinone) activity"/>
    <property type="evidence" value="ECO:0007669"/>
    <property type="project" value="UniProtKB-UniRule"/>
</dbReference>
<keyword evidence="2" id="KW-1278">Translocase</keyword>
<reference evidence="3" key="1">
    <citation type="journal article" date="2019" name="Gene">
        <title>Deep-water sea anemone with a two-chromosome mitochondrial genome.</title>
        <authorList>
            <person name="Dubin A."/>
            <person name="Chi S.I."/>
            <person name="Emblem A."/>
            <person name="Moum T."/>
            <person name="Johansen S.D."/>
        </authorList>
    </citation>
    <scope>NUCLEOTIDE SEQUENCE</scope>
</reference>
<organism evidence="3">
    <name type="scientific">Protanthea simplex</name>
    <dbReference type="NCBI Taxonomy" id="1499606"/>
    <lineage>
        <taxon>Eukaryota</taxon>
        <taxon>Metazoa</taxon>
        <taxon>Cnidaria</taxon>
        <taxon>Anthozoa</taxon>
        <taxon>Hexacorallia</taxon>
        <taxon>Actiniaria</taxon>
        <taxon>Protantheae</taxon>
        <taxon>Gonactiniidae</taxon>
        <taxon>Protanthea</taxon>
    </lineage>
</organism>
<evidence type="ECO:0000256" key="1">
    <source>
        <dbReference type="ARBA" id="ARBA00021095"/>
    </source>
</evidence>
<name>A0A481MZU8_9CNID</name>
<feature type="transmembrane region" description="Helical" evidence="2">
    <location>
        <begin position="5"/>
        <end position="23"/>
    </location>
</feature>
<protein>
    <recommendedName>
        <fullName evidence="1 2">NADH-ubiquinone oxidoreductase chain 6</fullName>
        <ecNumber evidence="2">7.1.1.2</ecNumber>
    </recommendedName>
</protein>
<comment type="similarity">
    <text evidence="2">Belongs to the complex I subunit 6 family.</text>
</comment>
<gene>
    <name evidence="3" type="primary">ND6</name>
</gene>
<feature type="transmembrane region" description="Helical" evidence="2">
    <location>
        <begin position="55"/>
        <end position="76"/>
    </location>
</feature>
<dbReference type="NCBIfam" id="NF005164">
    <property type="entry name" value="PRK06638.1-4"/>
    <property type="match status" value="1"/>
</dbReference>
<keyword evidence="2" id="KW-0249">Electron transport</keyword>
<keyword evidence="2" id="KW-1133">Transmembrane helix</keyword>
<dbReference type="EMBL" id="MH500774">
    <property type="protein sequence ID" value="QAU56329.1"/>
    <property type="molecule type" value="Genomic_DNA"/>
</dbReference>
<keyword evidence="2" id="KW-0520">NAD</keyword>
<evidence type="ECO:0000256" key="2">
    <source>
        <dbReference type="RuleBase" id="RU004430"/>
    </source>
</evidence>
<feature type="transmembrane region" description="Helical" evidence="2">
    <location>
        <begin position="88"/>
        <end position="105"/>
    </location>
</feature>
<keyword evidence="2" id="KW-0812">Transmembrane</keyword>
<dbReference type="GO" id="GO:0031966">
    <property type="term" value="C:mitochondrial membrane"/>
    <property type="evidence" value="ECO:0007669"/>
    <property type="project" value="UniProtKB-SubCell"/>
</dbReference>
<feature type="transmembrane region" description="Helical" evidence="2">
    <location>
        <begin position="143"/>
        <end position="164"/>
    </location>
</feature>
<dbReference type="InterPro" id="IPR042106">
    <property type="entry name" value="Nuo/plastoQ_OxRdtase_6_NuoJ"/>
</dbReference>
<dbReference type="Pfam" id="PF00499">
    <property type="entry name" value="Oxidored_q3"/>
    <property type="match status" value="1"/>
</dbReference>